<name>A0A0K1PWV4_9BACT</name>
<gene>
    <name evidence="3" type="ORF">AKJ09_04672</name>
</gene>
<evidence type="ECO:0000313" key="4">
    <source>
        <dbReference type="Proteomes" id="UP000064967"/>
    </source>
</evidence>
<dbReference type="AlphaFoldDB" id="A0A0K1PWV4"/>
<dbReference type="PROSITE" id="PS51257">
    <property type="entry name" value="PROKAR_LIPOPROTEIN"/>
    <property type="match status" value="1"/>
</dbReference>
<feature type="chain" id="PRO_5005466153" evidence="2">
    <location>
        <begin position="24"/>
        <end position="253"/>
    </location>
</feature>
<dbReference type="Gene3D" id="3.10.100.10">
    <property type="entry name" value="Mannose-Binding Protein A, subunit A"/>
    <property type="match status" value="1"/>
</dbReference>
<keyword evidence="2" id="KW-0732">Signal</keyword>
<dbReference type="OrthoDB" id="5524965at2"/>
<dbReference type="InterPro" id="IPR016187">
    <property type="entry name" value="CTDL_fold"/>
</dbReference>
<feature type="compositionally biased region" description="Low complexity" evidence="1">
    <location>
        <begin position="58"/>
        <end position="72"/>
    </location>
</feature>
<feature type="signal peptide" evidence="2">
    <location>
        <begin position="1"/>
        <end position="23"/>
    </location>
</feature>
<evidence type="ECO:0000256" key="1">
    <source>
        <dbReference type="SAM" id="MobiDB-lite"/>
    </source>
</evidence>
<dbReference type="InterPro" id="IPR016186">
    <property type="entry name" value="C-type_lectin-like/link_sf"/>
</dbReference>
<dbReference type="Proteomes" id="UP000064967">
    <property type="component" value="Chromosome"/>
</dbReference>
<feature type="region of interest" description="Disordered" evidence="1">
    <location>
        <begin position="43"/>
        <end position="86"/>
    </location>
</feature>
<dbReference type="EMBL" id="CP012333">
    <property type="protein sequence ID" value="AKU98008.1"/>
    <property type="molecule type" value="Genomic_DNA"/>
</dbReference>
<protein>
    <submittedName>
        <fullName evidence="3">Tryptophan synthase alpha chain</fullName>
    </submittedName>
</protein>
<dbReference type="RefSeq" id="WP_146649054.1">
    <property type="nucleotide sequence ID" value="NZ_CP012333.1"/>
</dbReference>
<keyword evidence="4" id="KW-1185">Reference proteome</keyword>
<accession>A0A0K1PWV4</accession>
<evidence type="ECO:0000313" key="3">
    <source>
        <dbReference type="EMBL" id="AKU98008.1"/>
    </source>
</evidence>
<dbReference type="KEGG" id="llu:AKJ09_04672"/>
<dbReference type="STRING" id="1391654.AKJ09_04672"/>
<proteinExistence type="predicted"/>
<sequence length="253" mass="25122">MRRPIRIFGPVVTLLSVVSSGHAAIALGACNLLTGASDLSTDVGAGGPNDGTGGPSGPDGSTTNGSSSTDPGTDGGANRDAAADVDVPDGYVPGKRVFVISSTVTGNFGGVAQAKTECTQAAAGLGGTWMAWVSVAGDDAVDRLTTDGPFRLVDGTLVATNKAALLAGTLSSAINKNERGQTVSGFLATSWTGTGRNGRSTGDDCQGWTSANQSDIATVGSVTAPDGGWTDVYDAVGSGGGCSSTFKLYCFEL</sequence>
<dbReference type="SUPFAM" id="SSF56436">
    <property type="entry name" value="C-type lectin-like"/>
    <property type="match status" value="1"/>
</dbReference>
<feature type="compositionally biased region" description="Gly residues" evidence="1">
    <location>
        <begin position="44"/>
        <end position="57"/>
    </location>
</feature>
<organism evidence="3 4">
    <name type="scientific">Labilithrix luteola</name>
    <dbReference type="NCBI Taxonomy" id="1391654"/>
    <lineage>
        <taxon>Bacteria</taxon>
        <taxon>Pseudomonadati</taxon>
        <taxon>Myxococcota</taxon>
        <taxon>Polyangia</taxon>
        <taxon>Polyangiales</taxon>
        <taxon>Labilitrichaceae</taxon>
        <taxon>Labilithrix</taxon>
    </lineage>
</organism>
<reference evidence="3 4" key="1">
    <citation type="submission" date="2015-08" db="EMBL/GenBank/DDBJ databases">
        <authorList>
            <person name="Babu N.S."/>
            <person name="Beckwith C.J."/>
            <person name="Beseler K.G."/>
            <person name="Brison A."/>
            <person name="Carone J.V."/>
            <person name="Caskin T.P."/>
            <person name="Diamond M."/>
            <person name="Durham M.E."/>
            <person name="Foxe J.M."/>
            <person name="Go M."/>
            <person name="Henderson B.A."/>
            <person name="Jones I.B."/>
            <person name="McGettigan J.A."/>
            <person name="Micheletti S.J."/>
            <person name="Nasrallah M.E."/>
            <person name="Ortiz D."/>
            <person name="Piller C.R."/>
            <person name="Privatt S.R."/>
            <person name="Schneider S.L."/>
            <person name="Sharp S."/>
            <person name="Smith T.C."/>
            <person name="Stanton J.D."/>
            <person name="Ullery H.E."/>
            <person name="Wilson R.J."/>
            <person name="Serrano M.G."/>
            <person name="Buck G."/>
            <person name="Lee V."/>
            <person name="Wang Y."/>
            <person name="Carvalho R."/>
            <person name="Voegtly L."/>
            <person name="Shi R."/>
            <person name="Duckworth R."/>
            <person name="Johnson A."/>
            <person name="Loviza R."/>
            <person name="Walstead R."/>
            <person name="Shah Z."/>
            <person name="Kiflezghi M."/>
            <person name="Wade K."/>
            <person name="Ball S.L."/>
            <person name="Bradley K.W."/>
            <person name="Asai D.J."/>
            <person name="Bowman C.A."/>
            <person name="Russell D.A."/>
            <person name="Pope W.H."/>
            <person name="Jacobs-Sera D."/>
            <person name="Hendrix R.W."/>
            <person name="Hatfull G.F."/>
        </authorList>
    </citation>
    <scope>NUCLEOTIDE SEQUENCE [LARGE SCALE GENOMIC DNA]</scope>
    <source>
        <strain evidence="3 4">DSM 27648</strain>
    </source>
</reference>
<evidence type="ECO:0000256" key="2">
    <source>
        <dbReference type="SAM" id="SignalP"/>
    </source>
</evidence>